<accession>A0ABD3N806</accession>
<feature type="chain" id="PRO_5044851677" description="LAGLIDADG homing endonuclease" evidence="1">
    <location>
        <begin position="22"/>
        <end position="156"/>
    </location>
</feature>
<reference evidence="2 3" key="1">
    <citation type="submission" date="2024-10" db="EMBL/GenBank/DDBJ databases">
        <title>Updated reference genomes for cyclostephanoid diatoms.</title>
        <authorList>
            <person name="Roberts W.R."/>
            <person name="Alverson A.J."/>
        </authorList>
    </citation>
    <scope>NUCLEOTIDE SEQUENCE [LARGE SCALE GENOMIC DNA]</scope>
    <source>
        <strain evidence="2 3">AJA010-31</strain>
    </source>
</reference>
<evidence type="ECO:0000313" key="2">
    <source>
        <dbReference type="EMBL" id="KAL3772152.1"/>
    </source>
</evidence>
<keyword evidence="3" id="KW-1185">Reference proteome</keyword>
<protein>
    <recommendedName>
        <fullName evidence="4">LAGLIDADG homing endonuclease</fullName>
    </recommendedName>
</protein>
<gene>
    <name evidence="2" type="ORF">ACHAWO_004169</name>
</gene>
<organism evidence="2 3">
    <name type="scientific">Cyclotella atomus</name>
    <dbReference type="NCBI Taxonomy" id="382360"/>
    <lineage>
        <taxon>Eukaryota</taxon>
        <taxon>Sar</taxon>
        <taxon>Stramenopiles</taxon>
        <taxon>Ochrophyta</taxon>
        <taxon>Bacillariophyta</taxon>
        <taxon>Coscinodiscophyceae</taxon>
        <taxon>Thalassiosirophycidae</taxon>
        <taxon>Stephanodiscales</taxon>
        <taxon>Stephanodiscaceae</taxon>
        <taxon>Cyclotella</taxon>
    </lineage>
</organism>
<dbReference type="EMBL" id="JALLPJ020001273">
    <property type="protein sequence ID" value="KAL3772152.1"/>
    <property type="molecule type" value="Genomic_DNA"/>
</dbReference>
<evidence type="ECO:0000313" key="3">
    <source>
        <dbReference type="Proteomes" id="UP001530400"/>
    </source>
</evidence>
<dbReference type="AlphaFoldDB" id="A0ABD3N806"/>
<evidence type="ECO:0008006" key="4">
    <source>
        <dbReference type="Google" id="ProtNLM"/>
    </source>
</evidence>
<name>A0ABD3N806_9STRA</name>
<evidence type="ECO:0000256" key="1">
    <source>
        <dbReference type="SAM" id="SignalP"/>
    </source>
</evidence>
<proteinExistence type="predicted"/>
<dbReference type="Proteomes" id="UP001530400">
    <property type="component" value="Unassembled WGS sequence"/>
</dbReference>
<feature type="signal peptide" evidence="1">
    <location>
        <begin position="1"/>
        <end position="21"/>
    </location>
</feature>
<keyword evidence="1" id="KW-0732">Signal</keyword>
<comment type="caution">
    <text evidence="2">The sequence shown here is derived from an EMBL/GenBank/DDBJ whole genome shotgun (WGS) entry which is preliminary data.</text>
</comment>
<sequence length="156" mass="18377">MNFVVLLHFTLWIVCLPRVHSKGVPDGWRMKDRFMGFRYEIFSRNSNDTATKASIRHKADELFCFGWVQDSPRQSVVGEVRCSRDNGFKMKAHLDLIALASNTTISIRDYPNTLIRLHPSHFKIFSNERNTCFRDEPHKCSRLYDETEDGFNFRDR</sequence>